<keyword evidence="2" id="KW-1185">Reference proteome</keyword>
<evidence type="ECO:0000313" key="1">
    <source>
        <dbReference type="EMBL" id="CPR21969.1"/>
    </source>
</evidence>
<evidence type="ECO:0008006" key="3">
    <source>
        <dbReference type="Google" id="ProtNLM"/>
    </source>
</evidence>
<dbReference type="Proteomes" id="UP000033187">
    <property type="component" value="Chromosome 1"/>
</dbReference>
<dbReference type="EMBL" id="LN829119">
    <property type="protein sequence ID" value="CPR21969.1"/>
    <property type="molecule type" value="Genomic_DNA"/>
</dbReference>
<gene>
    <name evidence="1" type="ORF">YBN1229_v1_3402</name>
</gene>
<accession>A0A0D6JJ14</accession>
<dbReference type="PROSITE" id="PS51257">
    <property type="entry name" value="PROKAR_LIPOPROTEIN"/>
    <property type="match status" value="1"/>
</dbReference>
<name>A0A0D6JJ14_9HYPH</name>
<organism evidence="1 2">
    <name type="scientific">Candidatus Filomicrobium marinum</name>
    <dbReference type="NCBI Taxonomy" id="1608628"/>
    <lineage>
        <taxon>Bacteria</taxon>
        <taxon>Pseudomonadati</taxon>
        <taxon>Pseudomonadota</taxon>
        <taxon>Alphaproteobacteria</taxon>
        <taxon>Hyphomicrobiales</taxon>
        <taxon>Hyphomicrobiaceae</taxon>
        <taxon>Filomicrobium</taxon>
    </lineage>
</organism>
<dbReference type="RefSeq" id="WP_052743995.1">
    <property type="nucleotide sequence ID" value="NZ_LN829118.1"/>
</dbReference>
<proteinExistence type="predicted"/>
<dbReference type="OrthoDB" id="5609383at2"/>
<reference evidence="2" key="1">
    <citation type="submission" date="2015-02" db="EMBL/GenBank/DDBJ databases">
        <authorList>
            <person name="Chooi Y.-H."/>
        </authorList>
    </citation>
    <scope>NUCLEOTIDE SEQUENCE [LARGE SCALE GENOMIC DNA]</scope>
    <source>
        <strain evidence="2">strain Y</strain>
    </source>
</reference>
<dbReference type="KEGG" id="fiy:BN1229_v1_3402"/>
<evidence type="ECO:0000313" key="2">
    <source>
        <dbReference type="Proteomes" id="UP000033187"/>
    </source>
</evidence>
<sequence length="183" mass="19960">MRHNATHFGHRHRPAVKRVMAVACILTSAALGACSDDPAETIAQHPAAQEDPEKPLTQDHWLEANEGTKPEVWLASRIDGQSATPGSPAVERIASLLNTAAGQFRESPRMIANRAVQLEGMLAEIGAPEPAIEIIEELSRIVGENTHDEGFGSLCQHYFNLRTANHNRDQALADLKSRYGAQQ</sequence>
<protein>
    <recommendedName>
        <fullName evidence="3">MxaH protein</fullName>
    </recommendedName>
</protein>
<dbReference type="KEGG" id="fil:BN1229_v1_2513"/>
<dbReference type="AlphaFoldDB" id="A0A0D6JJ14"/>